<dbReference type="SUPFAM" id="SSF55785">
    <property type="entry name" value="PYP-like sensor domain (PAS domain)"/>
    <property type="match status" value="2"/>
</dbReference>
<dbReference type="RefSeq" id="WP_328986556.1">
    <property type="nucleotide sequence ID" value="NZ_CP121472.1"/>
</dbReference>
<protein>
    <submittedName>
        <fullName evidence="5">Cyclic di-GMP phosphodiesterase Gmr</fullName>
        <ecNumber evidence="5">3.1.4.52</ecNumber>
    </submittedName>
</protein>
<dbReference type="Gene3D" id="3.30.450.20">
    <property type="entry name" value="PAS domain"/>
    <property type="match status" value="2"/>
</dbReference>
<evidence type="ECO:0000259" key="4">
    <source>
        <dbReference type="PROSITE" id="PS50887"/>
    </source>
</evidence>
<evidence type="ECO:0000313" key="5">
    <source>
        <dbReference type="EMBL" id="WPL16006.1"/>
    </source>
</evidence>
<dbReference type="InterPro" id="IPR013656">
    <property type="entry name" value="PAS_4"/>
</dbReference>
<dbReference type="NCBIfam" id="TIGR00254">
    <property type="entry name" value="GGDEF"/>
    <property type="match status" value="1"/>
</dbReference>
<dbReference type="SMART" id="SM00267">
    <property type="entry name" value="GGDEF"/>
    <property type="match status" value="1"/>
</dbReference>
<keyword evidence="6" id="KW-1185">Reference proteome</keyword>
<keyword evidence="1" id="KW-0175">Coiled coil</keyword>
<dbReference type="InterPro" id="IPR000700">
    <property type="entry name" value="PAS-assoc_C"/>
</dbReference>
<dbReference type="InterPro" id="IPR035919">
    <property type="entry name" value="EAL_sf"/>
</dbReference>
<dbReference type="Proteomes" id="UP001432180">
    <property type="component" value="Chromosome"/>
</dbReference>
<evidence type="ECO:0000256" key="1">
    <source>
        <dbReference type="SAM" id="Coils"/>
    </source>
</evidence>
<feature type="domain" description="GGDEF" evidence="4">
    <location>
        <begin position="329"/>
        <end position="467"/>
    </location>
</feature>
<dbReference type="PANTHER" id="PTHR44757:SF2">
    <property type="entry name" value="BIOFILM ARCHITECTURE MAINTENANCE PROTEIN MBAA"/>
    <property type="match status" value="1"/>
</dbReference>
<dbReference type="InterPro" id="IPR052155">
    <property type="entry name" value="Biofilm_reg_signaling"/>
</dbReference>
<dbReference type="CDD" id="cd00130">
    <property type="entry name" value="PAS"/>
    <property type="match status" value="1"/>
</dbReference>
<dbReference type="Pfam" id="PF00990">
    <property type="entry name" value="GGDEF"/>
    <property type="match status" value="1"/>
</dbReference>
<feature type="domain" description="EAL" evidence="3">
    <location>
        <begin position="476"/>
        <end position="727"/>
    </location>
</feature>
<dbReference type="InterPro" id="IPR035965">
    <property type="entry name" value="PAS-like_dom_sf"/>
</dbReference>
<evidence type="ECO:0000259" key="3">
    <source>
        <dbReference type="PROSITE" id="PS50883"/>
    </source>
</evidence>
<dbReference type="Gene3D" id="3.20.20.450">
    <property type="entry name" value="EAL domain"/>
    <property type="match status" value="1"/>
</dbReference>
<dbReference type="InterPro" id="IPR000160">
    <property type="entry name" value="GGDEF_dom"/>
</dbReference>
<keyword evidence="5" id="KW-0378">Hydrolase</keyword>
<dbReference type="PROSITE" id="PS50113">
    <property type="entry name" value="PAC"/>
    <property type="match status" value="1"/>
</dbReference>
<dbReference type="GO" id="GO:0071111">
    <property type="term" value="F:cyclic-guanylate-specific phosphodiesterase activity"/>
    <property type="evidence" value="ECO:0007669"/>
    <property type="project" value="UniProtKB-EC"/>
</dbReference>
<dbReference type="PROSITE" id="PS50883">
    <property type="entry name" value="EAL"/>
    <property type="match status" value="1"/>
</dbReference>
<dbReference type="CDD" id="cd01948">
    <property type="entry name" value="EAL"/>
    <property type="match status" value="1"/>
</dbReference>
<dbReference type="Pfam" id="PF08448">
    <property type="entry name" value="PAS_4"/>
    <property type="match status" value="1"/>
</dbReference>
<accession>A0ABZ0S6Z8</accession>
<dbReference type="PROSITE" id="PS50887">
    <property type="entry name" value="GGDEF"/>
    <property type="match status" value="1"/>
</dbReference>
<dbReference type="InterPro" id="IPR001633">
    <property type="entry name" value="EAL_dom"/>
</dbReference>
<dbReference type="Gene3D" id="3.30.70.270">
    <property type="match status" value="1"/>
</dbReference>
<dbReference type="SUPFAM" id="SSF55073">
    <property type="entry name" value="Nucleotide cyclase"/>
    <property type="match status" value="1"/>
</dbReference>
<dbReference type="PANTHER" id="PTHR44757">
    <property type="entry name" value="DIGUANYLATE CYCLASE DGCP"/>
    <property type="match status" value="1"/>
</dbReference>
<name>A0ABZ0S6Z8_9GAMM</name>
<dbReference type="EMBL" id="CP121472">
    <property type="protein sequence ID" value="WPL16006.1"/>
    <property type="molecule type" value="Genomic_DNA"/>
</dbReference>
<dbReference type="NCBIfam" id="TIGR00229">
    <property type="entry name" value="sensory_box"/>
    <property type="match status" value="1"/>
</dbReference>
<evidence type="ECO:0000259" key="2">
    <source>
        <dbReference type="PROSITE" id="PS50113"/>
    </source>
</evidence>
<dbReference type="SMART" id="SM00091">
    <property type="entry name" value="PAS"/>
    <property type="match status" value="2"/>
</dbReference>
<feature type="domain" description="PAC" evidence="2">
    <location>
        <begin position="246"/>
        <end position="297"/>
    </location>
</feature>
<dbReference type="InterPro" id="IPR000014">
    <property type="entry name" value="PAS"/>
</dbReference>
<gene>
    <name evidence="5" type="primary">gmr_4</name>
    <name evidence="5" type="ORF">Thiowin_00937</name>
</gene>
<dbReference type="Pfam" id="PF24820">
    <property type="entry name" value="Diguanyl_cycl_sensor"/>
    <property type="match status" value="1"/>
</dbReference>
<dbReference type="EC" id="3.1.4.52" evidence="5"/>
<dbReference type="SMART" id="SM00052">
    <property type="entry name" value="EAL"/>
    <property type="match status" value="1"/>
</dbReference>
<dbReference type="CDD" id="cd01949">
    <property type="entry name" value="GGDEF"/>
    <property type="match status" value="1"/>
</dbReference>
<proteinExistence type="predicted"/>
<dbReference type="SUPFAM" id="SSF141868">
    <property type="entry name" value="EAL domain-like"/>
    <property type="match status" value="1"/>
</dbReference>
<sequence>MFDQLSAENQHLRARLADAEETLRAIREGEIDALVISNNQGLSERLFTLEGSDASYHALIESMSEGALVLTAAGLVYYANRRLCEMLKTTHKALAGTPFKQWIKPADHPWFDSLLRQDTTHRAHGIEIMLVASDGSETPCHLSVSVLPVGHDQVYFSLVATDLAEQKAHEDRILAAERLARSILDQATEAIVVCDRTTQVVRANALARQLCAVNPLGQVFANVLPLRLPSGAQFDLHGFIGDRDRHPFEAHLELQDQSLTMLVGVGPWLGSDGGMLGTIVTLTDISERKAAEEEIFRLAFYDPLTSLPNRRLLEEWVSRQIVQYIRSGRHGALAFIDLDNFKTLNDTRGHDVGDILLQQVAARIKNAIRESDILARLGGDEFVLILGELDQDRHEAQQQAEAVCAKIHRNAREPYLIDGHESRSTLSIGITLFGEQKTSLDELLKRADLAMYESKASGRDTWRFFDPQMQQALESRARLEDRLRLALRDGGLWLDYQPQINRERRLIGAEALLRWQDQAEGQISPAVFIPLAEETGLILPLGDWVLDQACAQLANWAKQPGTAALTLAVNVSAHQFQQPDFVARVREVIALHHIKPGHLKLELTETLLLKDMTEAAQKMEALKGSGIGFSLDDFGTGYSSLAYLKRLPLDQLKIDQSFIRDLLEDSSDAAIVDAILGMARSLGLQVIAEGVETDEQYNFLLGHGCDAFQGYLFGRPGPSNQLSAGIQ</sequence>
<evidence type="ECO:0000313" key="6">
    <source>
        <dbReference type="Proteomes" id="UP001432180"/>
    </source>
</evidence>
<dbReference type="InterPro" id="IPR059127">
    <property type="entry name" value="Diguanyl_cycl_sensor_dom"/>
</dbReference>
<dbReference type="Pfam" id="PF00563">
    <property type="entry name" value="EAL"/>
    <property type="match status" value="1"/>
</dbReference>
<dbReference type="InterPro" id="IPR029787">
    <property type="entry name" value="Nucleotide_cyclase"/>
</dbReference>
<feature type="coiled-coil region" evidence="1">
    <location>
        <begin position="2"/>
        <end position="29"/>
    </location>
</feature>
<dbReference type="InterPro" id="IPR043128">
    <property type="entry name" value="Rev_trsase/Diguanyl_cyclase"/>
</dbReference>
<organism evidence="5 6">
    <name type="scientific">Thiorhodovibrio winogradskyi</name>
    <dbReference type="NCBI Taxonomy" id="77007"/>
    <lineage>
        <taxon>Bacteria</taxon>
        <taxon>Pseudomonadati</taxon>
        <taxon>Pseudomonadota</taxon>
        <taxon>Gammaproteobacteria</taxon>
        <taxon>Chromatiales</taxon>
        <taxon>Chromatiaceae</taxon>
        <taxon>Thiorhodovibrio</taxon>
    </lineage>
</organism>
<reference evidence="5 6" key="1">
    <citation type="journal article" date="2023" name="Microorganisms">
        <title>Thiorhodovibrio frisius and Trv. litoralis spp. nov., Two Novel Members from a Clade of Fastidious Purple Sulfur Bacteria That Exhibit Unique Red-Shifted Light-Harvesting Capabilities.</title>
        <authorList>
            <person name="Methner A."/>
            <person name="Kuzyk S.B."/>
            <person name="Petersen J."/>
            <person name="Bauer S."/>
            <person name="Brinkmann H."/>
            <person name="Sichau K."/>
            <person name="Wanner G."/>
            <person name="Wolf J."/>
            <person name="Neumann-Schaal M."/>
            <person name="Henke P."/>
            <person name="Tank M."/>
            <person name="Sproer C."/>
            <person name="Bunk B."/>
            <person name="Overmann J."/>
        </authorList>
    </citation>
    <scope>NUCLEOTIDE SEQUENCE [LARGE SCALE GENOMIC DNA]</scope>
    <source>
        <strain evidence="5 6">DSM 6702</strain>
    </source>
</reference>